<dbReference type="SMART" id="SM00249">
    <property type="entry name" value="PHD"/>
    <property type="match status" value="1"/>
</dbReference>
<feature type="region of interest" description="Disordered" evidence="5">
    <location>
        <begin position="230"/>
        <end position="310"/>
    </location>
</feature>
<sequence>MCSDKKRKPQRLAKAGAAALHTQAISRPWYDANPDSPEFITVEHDAFKARLSRELQAGDRLTVHVQPPGKEVAGGLDHGPIDAVYELLGGQPGGGPVGRLNLQQVRNYMVSNKKYKAEVLENDVLEIWSSNKEDHFVMALTKEVCPRCKKETGDEANGVSYICDKCGKAEHAECAGLTKELGEDDQFVCSVCEPRKEPAVPGFKAGEAAAGGADKAAGKAAATAAKLEGVEEGYGSGGEEDEEEEQEEEGDEEDEEYEGEGKAKQAKSKGKRKAKGKEGKAKEVQQKPQKAKKAEGASAGGDAMSKKQKK</sequence>
<evidence type="ECO:0000259" key="6">
    <source>
        <dbReference type="PROSITE" id="PS50016"/>
    </source>
</evidence>
<evidence type="ECO:0000313" key="8">
    <source>
        <dbReference type="Proteomes" id="UP000075714"/>
    </source>
</evidence>
<dbReference type="EMBL" id="LSYV01000047">
    <property type="protein sequence ID" value="KXZ46196.1"/>
    <property type="molecule type" value="Genomic_DNA"/>
</dbReference>
<dbReference type="OrthoDB" id="539408at2759"/>
<feature type="compositionally biased region" description="Basic and acidic residues" evidence="5">
    <location>
        <begin position="276"/>
        <end position="285"/>
    </location>
</feature>
<keyword evidence="8" id="KW-1185">Reference proteome</keyword>
<dbReference type="InterPro" id="IPR019787">
    <property type="entry name" value="Znf_PHD-finger"/>
</dbReference>
<keyword evidence="2 4" id="KW-0863">Zinc-finger</keyword>
<comment type="caution">
    <text evidence="7">The sequence shown here is derived from an EMBL/GenBank/DDBJ whole genome shotgun (WGS) entry which is preliminary data.</text>
</comment>
<dbReference type="InterPro" id="IPR013083">
    <property type="entry name" value="Znf_RING/FYVE/PHD"/>
</dbReference>
<dbReference type="InterPro" id="IPR001965">
    <property type="entry name" value="Znf_PHD"/>
</dbReference>
<feature type="domain" description="PHD-type" evidence="6">
    <location>
        <begin position="142"/>
        <end position="195"/>
    </location>
</feature>
<keyword evidence="1" id="KW-0479">Metal-binding</keyword>
<evidence type="ECO:0000256" key="3">
    <source>
        <dbReference type="ARBA" id="ARBA00022833"/>
    </source>
</evidence>
<feature type="compositionally biased region" description="Basic residues" evidence="5">
    <location>
        <begin position="264"/>
        <end position="275"/>
    </location>
</feature>
<accession>A0A150G8K5</accession>
<dbReference type="Gene3D" id="3.30.40.10">
    <property type="entry name" value="Zinc/RING finger domain, C3HC4 (zinc finger)"/>
    <property type="match status" value="1"/>
</dbReference>
<protein>
    <recommendedName>
        <fullName evidence="6">PHD-type domain-containing protein</fullName>
    </recommendedName>
</protein>
<dbReference type="AlphaFoldDB" id="A0A150G8K5"/>
<feature type="compositionally biased region" description="Acidic residues" evidence="5">
    <location>
        <begin position="238"/>
        <end position="258"/>
    </location>
</feature>
<gene>
    <name evidence="7" type="ORF">GPECTOR_46g265</name>
</gene>
<evidence type="ECO:0000256" key="2">
    <source>
        <dbReference type="ARBA" id="ARBA00022771"/>
    </source>
</evidence>
<name>A0A150G8K5_GONPE</name>
<evidence type="ECO:0000313" key="7">
    <source>
        <dbReference type="EMBL" id="KXZ46196.1"/>
    </source>
</evidence>
<dbReference type="Proteomes" id="UP000075714">
    <property type="component" value="Unassembled WGS sequence"/>
</dbReference>
<dbReference type="SUPFAM" id="SSF57903">
    <property type="entry name" value="FYVE/PHD zinc finger"/>
    <property type="match status" value="1"/>
</dbReference>
<organism evidence="7 8">
    <name type="scientific">Gonium pectorale</name>
    <name type="common">Green alga</name>
    <dbReference type="NCBI Taxonomy" id="33097"/>
    <lineage>
        <taxon>Eukaryota</taxon>
        <taxon>Viridiplantae</taxon>
        <taxon>Chlorophyta</taxon>
        <taxon>core chlorophytes</taxon>
        <taxon>Chlorophyceae</taxon>
        <taxon>CS clade</taxon>
        <taxon>Chlamydomonadales</taxon>
        <taxon>Volvocaceae</taxon>
        <taxon>Gonium</taxon>
    </lineage>
</organism>
<evidence type="ECO:0000256" key="1">
    <source>
        <dbReference type="ARBA" id="ARBA00022723"/>
    </source>
</evidence>
<keyword evidence="3" id="KW-0862">Zinc</keyword>
<dbReference type="PROSITE" id="PS50016">
    <property type="entry name" value="ZF_PHD_2"/>
    <property type="match status" value="1"/>
</dbReference>
<evidence type="ECO:0000256" key="4">
    <source>
        <dbReference type="PROSITE-ProRule" id="PRU00146"/>
    </source>
</evidence>
<dbReference type="STRING" id="33097.A0A150G8K5"/>
<evidence type="ECO:0000256" key="5">
    <source>
        <dbReference type="SAM" id="MobiDB-lite"/>
    </source>
</evidence>
<reference evidence="8" key="1">
    <citation type="journal article" date="2016" name="Nat. Commun.">
        <title>The Gonium pectorale genome demonstrates co-option of cell cycle regulation during the evolution of multicellularity.</title>
        <authorList>
            <person name="Hanschen E.R."/>
            <person name="Marriage T.N."/>
            <person name="Ferris P.J."/>
            <person name="Hamaji T."/>
            <person name="Toyoda A."/>
            <person name="Fujiyama A."/>
            <person name="Neme R."/>
            <person name="Noguchi H."/>
            <person name="Minakuchi Y."/>
            <person name="Suzuki M."/>
            <person name="Kawai-Toyooka H."/>
            <person name="Smith D.R."/>
            <person name="Sparks H."/>
            <person name="Anderson J."/>
            <person name="Bakaric R."/>
            <person name="Luria V."/>
            <person name="Karger A."/>
            <person name="Kirschner M.W."/>
            <person name="Durand P.M."/>
            <person name="Michod R.E."/>
            <person name="Nozaki H."/>
            <person name="Olson B.J."/>
        </authorList>
    </citation>
    <scope>NUCLEOTIDE SEQUENCE [LARGE SCALE GENOMIC DNA]</scope>
    <source>
        <strain evidence="8">NIES-2863</strain>
    </source>
</reference>
<proteinExistence type="predicted"/>
<dbReference type="GO" id="GO:0008270">
    <property type="term" value="F:zinc ion binding"/>
    <property type="evidence" value="ECO:0007669"/>
    <property type="project" value="UniProtKB-KW"/>
</dbReference>
<dbReference type="InterPro" id="IPR011011">
    <property type="entry name" value="Znf_FYVE_PHD"/>
</dbReference>